<feature type="domain" description="Adenine deaminase C-terminal" evidence="9">
    <location>
        <begin position="469"/>
        <end position="596"/>
    </location>
</feature>
<comment type="similarity">
    <text evidence="1 6">Belongs to the metallo-dependent hydrolases superfamily. Adenine deaminase family.</text>
</comment>
<proteinExistence type="inferred from homology"/>
<evidence type="ECO:0000256" key="3">
    <source>
        <dbReference type="ARBA" id="ARBA00022801"/>
    </source>
</evidence>
<dbReference type="Pfam" id="PF01979">
    <property type="entry name" value="Amidohydro_1"/>
    <property type="match status" value="1"/>
</dbReference>
<dbReference type="InterPro" id="IPR006680">
    <property type="entry name" value="Amidohydro-rel"/>
</dbReference>
<feature type="domain" description="Amidohydrolase-related" evidence="8">
    <location>
        <begin position="109"/>
        <end position="401"/>
    </location>
</feature>
<protein>
    <recommendedName>
        <fullName evidence="2 6">Adenine deaminase</fullName>
        <shortName evidence="6">Adenase</shortName>
        <shortName evidence="6">Adenine aminase</shortName>
        <ecNumber evidence="2 6">3.5.4.2</ecNumber>
    </recommendedName>
</protein>
<evidence type="ECO:0000256" key="7">
    <source>
        <dbReference type="SAM" id="SignalP"/>
    </source>
</evidence>
<evidence type="ECO:0000259" key="8">
    <source>
        <dbReference type="Pfam" id="PF01979"/>
    </source>
</evidence>
<dbReference type="AlphaFoldDB" id="A0A969W949"/>
<sequence>MKRGAVAAAVMMLLALAGCHGKSPAVDTTPVAHPFGDEVKLRQHLVQVALAREPADRIIRGATVLDVVTREWLPNQDIVIAGERIALVGDAGTWPGQASEIIDASGEYAVPGFGESHKHIESTYLTPEYEAALVIPRGNTWTIEDSHEISNVVGTHDVDFWLRAEKAGSPLKIFPSIGSATPPTIYEHGGGYYGYREMADFIEHDPSRVISLGEVMDWPAVSAPPSELGDGRGRIWEMIDATMDHRAVVEGHGSGLVKVDEINAFAASGLSSDHEARLAQEGLDKLRRGVFIEARVDLMRTLFPALIQHGLQDWSNVSVTTDDRDVLATQQLGSMDYNIRTAIESGVPPEIAYQMGSYNTARHFHLESILGSISPGRYADVVLLSDPKTVAITRVFVNGKLASKGTDYLLPIPKIDYPAWAHNTVNIGRALRADDFAIRAPAGRQEVKVALMEPFWFAPDFITDTLPVQADGTVVADPQRGIIKVAVVDRYHGHGDSTPSIAKMFWRNTGPKTPGSALASSQSHDLHNIWVIGNDDAAMALAVNTIADLHGGWVLVSGGKVVATVKLDIGGLMTQRPVDEVAGEMEALHNAADAMDWIGAPGLPDRMRFAFLTASPWKWQLVAPYDGNPIGFVNVTNGQTHAVVW</sequence>
<dbReference type="PANTHER" id="PTHR11113:SF2">
    <property type="entry name" value="ADENINE DEAMINASE"/>
    <property type="match status" value="1"/>
</dbReference>
<evidence type="ECO:0000256" key="1">
    <source>
        <dbReference type="ARBA" id="ARBA00006773"/>
    </source>
</evidence>
<dbReference type="PROSITE" id="PS51257">
    <property type="entry name" value="PROKAR_LIPOPROTEIN"/>
    <property type="match status" value="1"/>
</dbReference>
<dbReference type="InterPro" id="IPR032466">
    <property type="entry name" value="Metal_Hydrolase"/>
</dbReference>
<evidence type="ECO:0000313" key="10">
    <source>
        <dbReference type="EMBL" id="NKF22273.1"/>
    </source>
</evidence>
<dbReference type="EC" id="3.5.4.2" evidence="2 6"/>
<keyword evidence="3 6" id="KW-0378">Hydrolase</keyword>
<reference evidence="10" key="1">
    <citation type="submission" date="2020-03" db="EMBL/GenBank/DDBJ databases">
        <title>Solimonas marina sp. nov., isolated from deep seawater of the Pacific Ocean.</title>
        <authorList>
            <person name="Liu X."/>
            <person name="Lai Q."/>
            <person name="Sun F."/>
            <person name="Gai Y."/>
            <person name="Li G."/>
            <person name="Shao Z."/>
        </authorList>
    </citation>
    <scope>NUCLEOTIDE SEQUENCE</scope>
    <source>
        <strain evidence="10">C16B3</strain>
    </source>
</reference>
<evidence type="ECO:0000256" key="6">
    <source>
        <dbReference type="HAMAP-Rule" id="MF_01518"/>
    </source>
</evidence>
<dbReference type="Pfam" id="PF13382">
    <property type="entry name" value="Adenine_deam_C"/>
    <property type="match status" value="1"/>
</dbReference>
<dbReference type="InterPro" id="IPR011059">
    <property type="entry name" value="Metal-dep_hydrolase_composite"/>
</dbReference>
<comment type="catalytic activity">
    <reaction evidence="5 6">
        <text>adenine + H2O + H(+) = hypoxanthine + NH4(+)</text>
        <dbReference type="Rhea" id="RHEA:23688"/>
        <dbReference type="ChEBI" id="CHEBI:15377"/>
        <dbReference type="ChEBI" id="CHEBI:15378"/>
        <dbReference type="ChEBI" id="CHEBI:16708"/>
        <dbReference type="ChEBI" id="CHEBI:17368"/>
        <dbReference type="ChEBI" id="CHEBI:28938"/>
        <dbReference type="EC" id="3.5.4.2"/>
    </reaction>
</comment>
<comment type="cofactor">
    <cofactor evidence="6">
        <name>Mn(2+)</name>
        <dbReference type="ChEBI" id="CHEBI:29035"/>
    </cofactor>
</comment>
<feature type="chain" id="PRO_5037547326" description="Adenine deaminase" evidence="7">
    <location>
        <begin position="18"/>
        <end position="645"/>
    </location>
</feature>
<keyword evidence="4 6" id="KW-0464">Manganese</keyword>
<accession>A0A969W949</accession>
<evidence type="ECO:0000259" key="9">
    <source>
        <dbReference type="Pfam" id="PF13382"/>
    </source>
</evidence>
<dbReference type="HAMAP" id="MF_01518">
    <property type="entry name" value="Adenine_deamin"/>
    <property type="match status" value="1"/>
</dbReference>
<dbReference type="GO" id="GO:0006146">
    <property type="term" value="P:adenine catabolic process"/>
    <property type="evidence" value="ECO:0007669"/>
    <property type="project" value="InterPro"/>
</dbReference>
<keyword evidence="11" id="KW-1185">Reference proteome</keyword>
<dbReference type="InterPro" id="IPR006679">
    <property type="entry name" value="Adenine_deam"/>
</dbReference>
<evidence type="ECO:0000256" key="4">
    <source>
        <dbReference type="ARBA" id="ARBA00023211"/>
    </source>
</evidence>
<keyword evidence="7" id="KW-0732">Signal</keyword>
<comment type="caution">
    <text evidence="10">The sequence shown here is derived from an EMBL/GenBank/DDBJ whole genome shotgun (WGS) entry which is preliminary data.</text>
</comment>
<dbReference type="SUPFAM" id="SSF51338">
    <property type="entry name" value="Composite domain of metallo-dependent hydrolases"/>
    <property type="match status" value="1"/>
</dbReference>
<evidence type="ECO:0000313" key="11">
    <source>
        <dbReference type="Proteomes" id="UP000653472"/>
    </source>
</evidence>
<dbReference type="Gene3D" id="2.30.40.10">
    <property type="entry name" value="Urease, subunit C, domain 1"/>
    <property type="match status" value="1"/>
</dbReference>
<dbReference type="Proteomes" id="UP000653472">
    <property type="component" value="Unassembled WGS sequence"/>
</dbReference>
<dbReference type="GO" id="GO:0000034">
    <property type="term" value="F:adenine deaminase activity"/>
    <property type="evidence" value="ECO:0007669"/>
    <property type="project" value="UniProtKB-UniRule"/>
</dbReference>
<evidence type="ECO:0000256" key="2">
    <source>
        <dbReference type="ARBA" id="ARBA00012782"/>
    </source>
</evidence>
<feature type="signal peptide" evidence="7">
    <location>
        <begin position="1"/>
        <end position="17"/>
    </location>
</feature>
<name>A0A969W949_9GAMM</name>
<dbReference type="PANTHER" id="PTHR11113">
    <property type="entry name" value="N-ACETYLGLUCOSAMINE-6-PHOSPHATE DEACETYLASE"/>
    <property type="match status" value="1"/>
</dbReference>
<organism evidence="10 11">
    <name type="scientific">Solimonas marina</name>
    <dbReference type="NCBI Taxonomy" id="2714601"/>
    <lineage>
        <taxon>Bacteria</taxon>
        <taxon>Pseudomonadati</taxon>
        <taxon>Pseudomonadota</taxon>
        <taxon>Gammaproteobacteria</taxon>
        <taxon>Nevskiales</taxon>
        <taxon>Nevskiaceae</taxon>
        <taxon>Solimonas</taxon>
    </lineage>
</organism>
<dbReference type="SUPFAM" id="SSF51556">
    <property type="entry name" value="Metallo-dependent hydrolases"/>
    <property type="match status" value="1"/>
</dbReference>
<dbReference type="Gene3D" id="3.20.20.140">
    <property type="entry name" value="Metal-dependent hydrolases"/>
    <property type="match status" value="1"/>
</dbReference>
<dbReference type="InterPro" id="IPR026912">
    <property type="entry name" value="Adenine_deam_C"/>
</dbReference>
<dbReference type="EMBL" id="JAAVXB010000003">
    <property type="protein sequence ID" value="NKF22273.1"/>
    <property type="molecule type" value="Genomic_DNA"/>
</dbReference>
<evidence type="ECO:0000256" key="5">
    <source>
        <dbReference type="ARBA" id="ARBA00047720"/>
    </source>
</evidence>
<gene>
    <name evidence="6" type="primary">ade</name>
    <name evidence="10" type="ORF">G7Y82_08075</name>
</gene>